<name>A0ACB9CTE1_CICIN</name>
<gene>
    <name evidence="1" type="ORF">L2E82_27540</name>
</gene>
<sequence>MVIEILILSRVVRDIVLVVICSNTTTADAPTQKVDSLEEIRKNLSAYGRPQPPPSSTPAISFPELYKRNVLPQAGSGSIFEDASKTTPPSLNAIRLGLRNQLTNPWQSQQPVGPKFARMYNYADLGEKLKKLGTRLKAAGEDCTTGGRHDSLLASSLIGGRWRYYDFSLLRNYRVTSGAKLSSAGGENDNARSGGAAFESSSSGGSSGNAGGMVVPGGGGDATSGEKFGSESETVGGGEATTTGGSEGRRRGGIGPRRNGLDTKGSVEEIGEKGHWSPQSPRSGSQFSDTPRRLRVVGRLLTVAMEETNSNCRHVMMMVGDFAIVDLDPVKVKQKTKSNYRGAELLLISHCLQRHAKFAWSTR</sequence>
<protein>
    <submittedName>
        <fullName evidence="1">Uncharacterized protein</fullName>
    </submittedName>
</protein>
<organism evidence="1 2">
    <name type="scientific">Cichorium intybus</name>
    <name type="common">Chicory</name>
    <dbReference type="NCBI Taxonomy" id="13427"/>
    <lineage>
        <taxon>Eukaryota</taxon>
        <taxon>Viridiplantae</taxon>
        <taxon>Streptophyta</taxon>
        <taxon>Embryophyta</taxon>
        <taxon>Tracheophyta</taxon>
        <taxon>Spermatophyta</taxon>
        <taxon>Magnoliopsida</taxon>
        <taxon>eudicotyledons</taxon>
        <taxon>Gunneridae</taxon>
        <taxon>Pentapetalae</taxon>
        <taxon>asterids</taxon>
        <taxon>campanulids</taxon>
        <taxon>Asterales</taxon>
        <taxon>Asteraceae</taxon>
        <taxon>Cichorioideae</taxon>
        <taxon>Cichorieae</taxon>
        <taxon>Cichoriinae</taxon>
        <taxon>Cichorium</taxon>
    </lineage>
</organism>
<evidence type="ECO:0000313" key="1">
    <source>
        <dbReference type="EMBL" id="KAI3737536.1"/>
    </source>
</evidence>
<comment type="caution">
    <text evidence="1">The sequence shown here is derived from an EMBL/GenBank/DDBJ whole genome shotgun (WGS) entry which is preliminary data.</text>
</comment>
<reference evidence="1 2" key="2">
    <citation type="journal article" date="2022" name="Mol. Ecol. Resour.">
        <title>The genomes of chicory, endive, great burdock and yacon provide insights into Asteraceae paleo-polyploidization history and plant inulin production.</title>
        <authorList>
            <person name="Fan W."/>
            <person name="Wang S."/>
            <person name="Wang H."/>
            <person name="Wang A."/>
            <person name="Jiang F."/>
            <person name="Liu H."/>
            <person name="Zhao H."/>
            <person name="Xu D."/>
            <person name="Zhang Y."/>
        </authorList>
    </citation>
    <scope>NUCLEOTIDE SEQUENCE [LARGE SCALE GENOMIC DNA]</scope>
    <source>
        <strain evidence="2">cv. Punajuju</strain>
        <tissue evidence="1">Leaves</tissue>
    </source>
</reference>
<dbReference type="EMBL" id="CM042013">
    <property type="protein sequence ID" value="KAI3737536.1"/>
    <property type="molecule type" value="Genomic_DNA"/>
</dbReference>
<proteinExistence type="predicted"/>
<accession>A0ACB9CTE1</accession>
<evidence type="ECO:0000313" key="2">
    <source>
        <dbReference type="Proteomes" id="UP001055811"/>
    </source>
</evidence>
<keyword evidence="2" id="KW-1185">Reference proteome</keyword>
<dbReference type="Proteomes" id="UP001055811">
    <property type="component" value="Linkage Group LG05"/>
</dbReference>
<reference evidence="2" key="1">
    <citation type="journal article" date="2022" name="Mol. Ecol. Resour.">
        <title>The genomes of chicory, endive, great burdock and yacon provide insights into Asteraceae palaeo-polyploidization history and plant inulin production.</title>
        <authorList>
            <person name="Fan W."/>
            <person name="Wang S."/>
            <person name="Wang H."/>
            <person name="Wang A."/>
            <person name="Jiang F."/>
            <person name="Liu H."/>
            <person name="Zhao H."/>
            <person name="Xu D."/>
            <person name="Zhang Y."/>
        </authorList>
    </citation>
    <scope>NUCLEOTIDE SEQUENCE [LARGE SCALE GENOMIC DNA]</scope>
    <source>
        <strain evidence="2">cv. Punajuju</strain>
    </source>
</reference>